<dbReference type="SUPFAM" id="SSF51905">
    <property type="entry name" value="FAD/NAD(P)-binding domain"/>
    <property type="match status" value="1"/>
</dbReference>
<keyword evidence="1" id="KW-0560">Oxidoreductase</keyword>
<dbReference type="PANTHER" id="PTHR13847:SF289">
    <property type="entry name" value="GLYCINE OXIDASE"/>
    <property type="match status" value="1"/>
</dbReference>
<protein>
    <submittedName>
        <fullName evidence="3">Glycine/D-amino acid oxidase-like deaminating enzyme</fullName>
    </submittedName>
</protein>
<dbReference type="RefSeq" id="WP_183985412.1">
    <property type="nucleotide sequence ID" value="NZ_JACHHG010000003.1"/>
</dbReference>
<keyword evidence="4" id="KW-1185">Reference proteome</keyword>
<dbReference type="Gene3D" id="3.30.9.10">
    <property type="entry name" value="D-Amino Acid Oxidase, subunit A, domain 2"/>
    <property type="match status" value="1"/>
</dbReference>
<dbReference type="GO" id="GO:0005737">
    <property type="term" value="C:cytoplasm"/>
    <property type="evidence" value="ECO:0007669"/>
    <property type="project" value="TreeGrafter"/>
</dbReference>
<accession>A0A841HW08</accession>
<gene>
    <name evidence="3" type="ORF">HNR42_001128</name>
</gene>
<comment type="caution">
    <text evidence="3">The sequence shown here is derived from an EMBL/GenBank/DDBJ whole genome shotgun (WGS) entry which is preliminary data.</text>
</comment>
<reference evidence="3 4" key="1">
    <citation type="submission" date="2020-08" db="EMBL/GenBank/DDBJ databases">
        <title>Genomic Encyclopedia of Type Strains, Phase IV (KMG-IV): sequencing the most valuable type-strain genomes for metagenomic binning, comparative biology and taxonomic classification.</title>
        <authorList>
            <person name="Goeker M."/>
        </authorList>
    </citation>
    <scope>NUCLEOTIDE SEQUENCE [LARGE SCALE GENOMIC DNA]</scope>
    <source>
        <strain evidence="3 4">DSM 21458</strain>
    </source>
</reference>
<evidence type="ECO:0000259" key="2">
    <source>
        <dbReference type="Pfam" id="PF01266"/>
    </source>
</evidence>
<dbReference type="GO" id="GO:0016491">
    <property type="term" value="F:oxidoreductase activity"/>
    <property type="evidence" value="ECO:0007669"/>
    <property type="project" value="UniProtKB-KW"/>
</dbReference>
<proteinExistence type="predicted"/>
<evidence type="ECO:0000256" key="1">
    <source>
        <dbReference type="ARBA" id="ARBA00023002"/>
    </source>
</evidence>
<dbReference type="InterPro" id="IPR036188">
    <property type="entry name" value="FAD/NAD-bd_sf"/>
</dbReference>
<dbReference type="EMBL" id="JACHHG010000003">
    <property type="protein sequence ID" value="MBB6097711.1"/>
    <property type="molecule type" value="Genomic_DNA"/>
</dbReference>
<dbReference type="Pfam" id="PF01266">
    <property type="entry name" value="DAO"/>
    <property type="match status" value="1"/>
</dbReference>
<dbReference type="AlphaFoldDB" id="A0A841HW08"/>
<evidence type="ECO:0000313" key="4">
    <source>
        <dbReference type="Proteomes" id="UP000569951"/>
    </source>
</evidence>
<sequence length="322" mass="33704">MPDLIVIGGGIAGSSLSYLAARAGLRVTLIDAAQARASDVPSALLNPVRGQGGRVEARALEGLRYTWALLAALEEAGYPVPHGRSGVLRPVPDPATQAKWSARLPAGLPHRWREPQELSEVGLGPAWHAVLELPEGGWLDGAALCRALRAASGALTLRAQVARWDARTVTLAGGELLEARRVVFCGGSWGSSRAGLPGVHRRGSLLRLARPLSPVPVSFGAYAAPARAGGVLGATFEAPTDTYRDDPLPLHSLAWLLDKQAALFGHHGGELTGVWTASRLGGGLRFGPQTDGSYALSGLGSKGFLLGPLLASELLRLMLPFE</sequence>
<dbReference type="Proteomes" id="UP000569951">
    <property type="component" value="Unassembled WGS sequence"/>
</dbReference>
<organism evidence="3 4">
    <name type="scientific">Deinobacterium chartae</name>
    <dbReference type="NCBI Taxonomy" id="521158"/>
    <lineage>
        <taxon>Bacteria</taxon>
        <taxon>Thermotogati</taxon>
        <taxon>Deinococcota</taxon>
        <taxon>Deinococci</taxon>
        <taxon>Deinococcales</taxon>
        <taxon>Deinococcaceae</taxon>
        <taxon>Deinobacterium</taxon>
    </lineage>
</organism>
<evidence type="ECO:0000313" key="3">
    <source>
        <dbReference type="EMBL" id="MBB6097711.1"/>
    </source>
</evidence>
<dbReference type="PANTHER" id="PTHR13847">
    <property type="entry name" value="SARCOSINE DEHYDROGENASE-RELATED"/>
    <property type="match status" value="1"/>
</dbReference>
<dbReference type="InterPro" id="IPR006076">
    <property type="entry name" value="FAD-dep_OxRdtase"/>
</dbReference>
<feature type="domain" description="FAD dependent oxidoreductase" evidence="2">
    <location>
        <begin position="3"/>
        <end position="314"/>
    </location>
</feature>
<name>A0A841HW08_9DEIO</name>
<dbReference type="Gene3D" id="3.50.50.60">
    <property type="entry name" value="FAD/NAD(P)-binding domain"/>
    <property type="match status" value="1"/>
</dbReference>